<gene>
    <name evidence="2" type="ORF">KR50_07380</name>
</gene>
<dbReference type="Proteomes" id="UP000031972">
    <property type="component" value="Unassembled WGS sequence"/>
</dbReference>
<sequence length="61" mass="7143">MHVSFWLSIYFILVGFVVLIFIKWLAEKKNKTTTQFMVGWIMAIAVWGSVSVLLVPFFIFQ</sequence>
<dbReference type="AlphaFoldDB" id="A0A0C2VPL7"/>
<reference evidence="2 3" key="1">
    <citation type="submission" date="2015-01" db="EMBL/GenBank/DDBJ databases">
        <title>Jeotgalibacillus campisalis genome sequencing.</title>
        <authorList>
            <person name="Goh K.M."/>
            <person name="Chan K.-G."/>
            <person name="Yaakop A.S."/>
            <person name="Ee R."/>
            <person name="Gan H.M."/>
            <person name="Chan C.S."/>
        </authorList>
    </citation>
    <scope>NUCLEOTIDE SEQUENCE [LARGE SCALE GENOMIC DNA]</scope>
    <source>
        <strain evidence="2 3">SF-57</strain>
    </source>
</reference>
<dbReference type="EMBL" id="JXRR01000008">
    <property type="protein sequence ID" value="KIL50857.1"/>
    <property type="molecule type" value="Genomic_DNA"/>
</dbReference>
<keyword evidence="3" id="KW-1185">Reference proteome</keyword>
<keyword evidence="1" id="KW-0812">Transmembrane</keyword>
<feature type="transmembrane region" description="Helical" evidence="1">
    <location>
        <begin position="38"/>
        <end position="60"/>
    </location>
</feature>
<evidence type="ECO:0000256" key="1">
    <source>
        <dbReference type="SAM" id="Phobius"/>
    </source>
</evidence>
<organism evidence="2 3">
    <name type="scientific">Jeotgalibacillus campisalis</name>
    <dbReference type="NCBI Taxonomy" id="220754"/>
    <lineage>
        <taxon>Bacteria</taxon>
        <taxon>Bacillati</taxon>
        <taxon>Bacillota</taxon>
        <taxon>Bacilli</taxon>
        <taxon>Bacillales</taxon>
        <taxon>Caryophanaceae</taxon>
        <taxon>Jeotgalibacillus</taxon>
    </lineage>
</organism>
<accession>A0A0C2VPL7</accession>
<comment type="caution">
    <text evidence="2">The sequence shown here is derived from an EMBL/GenBank/DDBJ whole genome shotgun (WGS) entry which is preliminary data.</text>
</comment>
<evidence type="ECO:0000313" key="2">
    <source>
        <dbReference type="EMBL" id="KIL50857.1"/>
    </source>
</evidence>
<dbReference type="PATRIC" id="fig|220754.4.peg.757"/>
<keyword evidence="1" id="KW-0472">Membrane</keyword>
<feature type="transmembrane region" description="Helical" evidence="1">
    <location>
        <begin position="6"/>
        <end position="26"/>
    </location>
</feature>
<proteinExistence type="predicted"/>
<dbReference type="OrthoDB" id="2429101at2"/>
<name>A0A0C2VPL7_9BACL</name>
<protein>
    <submittedName>
        <fullName evidence="2">Uncharacterized protein</fullName>
    </submittedName>
</protein>
<dbReference type="RefSeq" id="WP_041055030.1">
    <property type="nucleotide sequence ID" value="NZ_JXRR01000008.1"/>
</dbReference>
<evidence type="ECO:0000313" key="3">
    <source>
        <dbReference type="Proteomes" id="UP000031972"/>
    </source>
</evidence>
<keyword evidence="1" id="KW-1133">Transmembrane helix</keyword>